<dbReference type="InterPro" id="IPR022687">
    <property type="entry name" value="HTH_DTXR"/>
</dbReference>
<keyword evidence="7" id="KW-1185">Reference proteome</keyword>
<dbReference type="EMBL" id="VUMT01000001">
    <property type="protein sequence ID" value="MSS62418.1"/>
    <property type="molecule type" value="Genomic_DNA"/>
</dbReference>
<keyword evidence="2" id="KW-0805">Transcription regulation</keyword>
<dbReference type="Pfam" id="PF02742">
    <property type="entry name" value="Fe_dep_repr_C"/>
    <property type="match status" value="1"/>
</dbReference>
<dbReference type="InterPro" id="IPR050536">
    <property type="entry name" value="DtxR_MntR_Metal-Reg"/>
</dbReference>
<evidence type="ECO:0000256" key="3">
    <source>
        <dbReference type="ARBA" id="ARBA00023125"/>
    </source>
</evidence>
<dbReference type="InterPro" id="IPR036388">
    <property type="entry name" value="WH-like_DNA-bd_sf"/>
</dbReference>
<dbReference type="PANTHER" id="PTHR33238:SF7">
    <property type="entry name" value="IRON-DEPENDENT TRANSCRIPTIONAL REGULATOR"/>
    <property type="match status" value="1"/>
</dbReference>
<reference evidence="6 7" key="1">
    <citation type="submission" date="2019-08" db="EMBL/GenBank/DDBJ databases">
        <title>In-depth cultivation of the pig gut microbiome towards novel bacterial diversity and tailored functional studies.</title>
        <authorList>
            <person name="Wylensek D."/>
            <person name="Hitch T.C.A."/>
            <person name="Clavel T."/>
        </authorList>
    </citation>
    <scope>NUCLEOTIDE SEQUENCE [LARGE SCALE GENOMIC DNA]</scope>
    <source>
        <strain evidence="6 7">WCA-693-APC-MOT-I</strain>
    </source>
</reference>
<keyword evidence="3" id="KW-0238">DNA-binding</keyword>
<dbReference type="SUPFAM" id="SSF46785">
    <property type="entry name" value="Winged helix' DNA-binding domain"/>
    <property type="match status" value="1"/>
</dbReference>
<dbReference type="InterPro" id="IPR001367">
    <property type="entry name" value="Fe_dep_repressor"/>
</dbReference>
<evidence type="ECO:0000256" key="2">
    <source>
        <dbReference type="ARBA" id="ARBA00023015"/>
    </source>
</evidence>
<accession>A0A6L5XVP2</accession>
<comment type="caution">
    <text evidence="6">The sequence shown here is derived from an EMBL/GenBank/DDBJ whole genome shotgun (WGS) entry which is preliminary data.</text>
</comment>
<dbReference type="SUPFAM" id="SSF47979">
    <property type="entry name" value="Iron-dependent repressor protein, dimerization domain"/>
    <property type="match status" value="1"/>
</dbReference>
<dbReference type="InterPro" id="IPR036390">
    <property type="entry name" value="WH_DNA-bd_sf"/>
</dbReference>
<organism evidence="6 7">
    <name type="scientific">Velocimicrobium porci</name>
    <dbReference type="NCBI Taxonomy" id="2606634"/>
    <lineage>
        <taxon>Bacteria</taxon>
        <taxon>Bacillati</taxon>
        <taxon>Bacillota</taxon>
        <taxon>Clostridia</taxon>
        <taxon>Lachnospirales</taxon>
        <taxon>Lachnospiraceae</taxon>
        <taxon>Velocimicrobium</taxon>
    </lineage>
</organism>
<sequence>MPKKEVRALTASKEDYLKIIYQEGGEHRLVSNKTIAMKLSVSPASVTEMIGKLKQEALIEYVPYKGSMLTDKGKEWCMKIIRAHRIWEVFLTEYLGYTLKEAHEDAHLLEHIASDRIIERLNEFLRRPSHSPNGKSIPS</sequence>
<dbReference type="AlphaFoldDB" id="A0A6L5XVP2"/>
<dbReference type="PROSITE" id="PS50944">
    <property type="entry name" value="HTH_DTXR"/>
    <property type="match status" value="1"/>
</dbReference>
<proteinExistence type="inferred from homology"/>
<dbReference type="GO" id="GO:0046983">
    <property type="term" value="F:protein dimerization activity"/>
    <property type="evidence" value="ECO:0007669"/>
    <property type="project" value="InterPro"/>
</dbReference>
<dbReference type="Pfam" id="PF01325">
    <property type="entry name" value="Fe_dep_repress"/>
    <property type="match status" value="1"/>
</dbReference>
<keyword evidence="4" id="KW-0804">Transcription</keyword>
<protein>
    <submittedName>
        <fullName evidence="6">Metal-dependent transcriptional regulator</fullName>
    </submittedName>
</protein>
<dbReference type="GO" id="GO:0003700">
    <property type="term" value="F:DNA-binding transcription factor activity"/>
    <property type="evidence" value="ECO:0007669"/>
    <property type="project" value="InterPro"/>
</dbReference>
<dbReference type="PANTHER" id="PTHR33238">
    <property type="entry name" value="IRON (METAL) DEPENDENT REPRESSOR, DTXR FAMILY"/>
    <property type="match status" value="1"/>
</dbReference>
<name>A0A6L5XVP2_9FIRM</name>
<gene>
    <name evidence="6" type="ORF">FYJ58_00735</name>
</gene>
<dbReference type="Proteomes" id="UP000482209">
    <property type="component" value="Unassembled WGS sequence"/>
</dbReference>
<dbReference type="Gene3D" id="1.10.10.10">
    <property type="entry name" value="Winged helix-like DNA-binding domain superfamily/Winged helix DNA-binding domain"/>
    <property type="match status" value="1"/>
</dbReference>
<dbReference type="InterPro" id="IPR022689">
    <property type="entry name" value="Iron_dep_repressor"/>
</dbReference>
<evidence type="ECO:0000256" key="4">
    <source>
        <dbReference type="ARBA" id="ARBA00023163"/>
    </source>
</evidence>
<evidence type="ECO:0000256" key="1">
    <source>
        <dbReference type="ARBA" id="ARBA00007871"/>
    </source>
</evidence>
<feature type="domain" description="HTH dtxR-type" evidence="5">
    <location>
        <begin position="9"/>
        <end position="70"/>
    </location>
</feature>
<dbReference type="GO" id="GO:0046914">
    <property type="term" value="F:transition metal ion binding"/>
    <property type="evidence" value="ECO:0007669"/>
    <property type="project" value="InterPro"/>
</dbReference>
<comment type="similarity">
    <text evidence="1">Belongs to the DtxR/MntR family.</text>
</comment>
<dbReference type="SMART" id="SM00529">
    <property type="entry name" value="HTH_DTXR"/>
    <property type="match status" value="1"/>
</dbReference>
<evidence type="ECO:0000259" key="5">
    <source>
        <dbReference type="PROSITE" id="PS50944"/>
    </source>
</evidence>
<evidence type="ECO:0000313" key="6">
    <source>
        <dbReference type="EMBL" id="MSS62418.1"/>
    </source>
</evidence>
<evidence type="ECO:0000313" key="7">
    <source>
        <dbReference type="Proteomes" id="UP000482209"/>
    </source>
</evidence>
<dbReference type="Gene3D" id="1.10.60.10">
    <property type="entry name" value="Iron dependent repressor, metal binding and dimerisation domain"/>
    <property type="match status" value="1"/>
</dbReference>
<dbReference type="InterPro" id="IPR036421">
    <property type="entry name" value="Fe_dep_repressor_sf"/>
</dbReference>
<dbReference type="GO" id="GO:0003677">
    <property type="term" value="F:DNA binding"/>
    <property type="evidence" value="ECO:0007669"/>
    <property type="project" value="UniProtKB-KW"/>
</dbReference>